<evidence type="ECO:0000256" key="2">
    <source>
        <dbReference type="SAM" id="Phobius"/>
    </source>
</evidence>
<evidence type="ECO:0000313" key="4">
    <source>
        <dbReference type="Proteomes" id="UP000326924"/>
    </source>
</evidence>
<dbReference type="AlphaFoldDB" id="A0A5J5EDR1"/>
<organism evidence="3 4">
    <name type="scientific">Sphaerosporella brunnea</name>
    <dbReference type="NCBI Taxonomy" id="1250544"/>
    <lineage>
        <taxon>Eukaryota</taxon>
        <taxon>Fungi</taxon>
        <taxon>Dikarya</taxon>
        <taxon>Ascomycota</taxon>
        <taxon>Pezizomycotina</taxon>
        <taxon>Pezizomycetes</taxon>
        <taxon>Pezizales</taxon>
        <taxon>Pyronemataceae</taxon>
        <taxon>Sphaerosporella</taxon>
    </lineage>
</organism>
<dbReference type="Proteomes" id="UP000326924">
    <property type="component" value="Unassembled WGS sequence"/>
</dbReference>
<comment type="caution">
    <text evidence="3">The sequence shown here is derived from an EMBL/GenBank/DDBJ whole genome shotgun (WGS) entry which is preliminary data.</text>
</comment>
<sequence>MRSDNKAASRRSGRRLQQACSESRLIHRRPSGGSEIPPGGSSTLGAYLREPFGWPTMAATLDILRFLGIPGSAKWWRSLEMRRRRTMTTTTSRRRGRISRRKRTMTTTTSRHRGGSSRRMRKRTMTTTTSRRRGGSSKRKRTMTTTTSRRRGRSSRRMSEPALVAMAGLCCFGLVSFLCPLHLYLSICSGIQECRS</sequence>
<accession>A0A5J5EDR1</accession>
<reference evidence="3 4" key="1">
    <citation type="submission" date="2019-09" db="EMBL/GenBank/DDBJ databases">
        <title>Draft genome of the ectomycorrhizal ascomycete Sphaerosporella brunnea.</title>
        <authorList>
            <consortium name="DOE Joint Genome Institute"/>
            <person name="Benucci G.M."/>
            <person name="Marozzi G."/>
            <person name="Antonielli L."/>
            <person name="Sanchez S."/>
            <person name="Marco P."/>
            <person name="Wang X."/>
            <person name="Falini L.B."/>
            <person name="Barry K."/>
            <person name="Haridas S."/>
            <person name="Lipzen A."/>
            <person name="Labutti K."/>
            <person name="Grigoriev I.V."/>
            <person name="Murat C."/>
            <person name="Martin F."/>
            <person name="Albertini E."/>
            <person name="Donnini D."/>
            <person name="Bonito G."/>
        </authorList>
    </citation>
    <scope>NUCLEOTIDE SEQUENCE [LARGE SCALE GENOMIC DNA]</scope>
    <source>
        <strain evidence="3 4">Sb_GMNB300</strain>
    </source>
</reference>
<gene>
    <name evidence="3" type="ORF">FN846DRAFT_528849</name>
</gene>
<evidence type="ECO:0000313" key="3">
    <source>
        <dbReference type="EMBL" id="KAA8893440.1"/>
    </source>
</evidence>
<feature type="region of interest" description="Disordered" evidence="1">
    <location>
        <begin position="1"/>
        <end position="41"/>
    </location>
</feature>
<feature type="compositionally biased region" description="Low complexity" evidence="1">
    <location>
        <begin position="31"/>
        <end position="41"/>
    </location>
</feature>
<feature type="region of interest" description="Disordered" evidence="1">
    <location>
        <begin position="85"/>
        <end position="158"/>
    </location>
</feature>
<protein>
    <submittedName>
        <fullName evidence="3">Uncharacterized protein</fullName>
    </submittedName>
</protein>
<evidence type="ECO:0000256" key="1">
    <source>
        <dbReference type="SAM" id="MobiDB-lite"/>
    </source>
</evidence>
<keyword evidence="2" id="KW-0812">Transmembrane</keyword>
<proteinExistence type="predicted"/>
<keyword evidence="2" id="KW-0472">Membrane</keyword>
<feature type="transmembrane region" description="Helical" evidence="2">
    <location>
        <begin position="163"/>
        <end position="185"/>
    </location>
</feature>
<dbReference type="EMBL" id="VXIS01000443">
    <property type="protein sequence ID" value="KAA8893440.1"/>
    <property type="molecule type" value="Genomic_DNA"/>
</dbReference>
<feature type="compositionally biased region" description="Basic residues" evidence="1">
    <location>
        <begin position="85"/>
        <end position="156"/>
    </location>
</feature>
<keyword evidence="2" id="KW-1133">Transmembrane helix</keyword>
<name>A0A5J5EDR1_9PEZI</name>
<keyword evidence="4" id="KW-1185">Reference proteome</keyword>
<dbReference type="InParanoid" id="A0A5J5EDR1"/>